<dbReference type="InterPro" id="IPR050126">
    <property type="entry name" value="Ap4A_hydrolase"/>
</dbReference>
<comment type="caution">
    <text evidence="2">The sequence shown here is derived from an EMBL/GenBank/DDBJ whole genome shotgun (WGS) entry which is preliminary data.</text>
</comment>
<proteinExistence type="predicted"/>
<dbReference type="SUPFAM" id="SSF56300">
    <property type="entry name" value="Metallo-dependent phosphatases"/>
    <property type="match status" value="1"/>
</dbReference>
<evidence type="ECO:0000313" key="2">
    <source>
        <dbReference type="EMBL" id="MDR6598123.1"/>
    </source>
</evidence>
<accession>A0ABU1Q6H7</accession>
<dbReference type="EMBL" id="JAVDSG010000001">
    <property type="protein sequence ID" value="MDR6598123.1"/>
    <property type="molecule type" value="Genomic_DNA"/>
</dbReference>
<evidence type="ECO:0000313" key="3">
    <source>
        <dbReference type="Proteomes" id="UP001268819"/>
    </source>
</evidence>
<reference evidence="2 3" key="1">
    <citation type="submission" date="2023-07" db="EMBL/GenBank/DDBJ databases">
        <title>Sequencing the genomes of 1000 actinobacteria strains.</title>
        <authorList>
            <person name="Klenk H.-P."/>
        </authorList>
    </citation>
    <scope>NUCLEOTIDE SEQUENCE [LARGE SCALE GENOMIC DNA]</scope>
    <source>
        <strain evidence="2 3">DSM 43749</strain>
    </source>
</reference>
<dbReference type="PANTHER" id="PTHR42850">
    <property type="entry name" value="METALLOPHOSPHOESTERASE"/>
    <property type="match status" value="1"/>
</dbReference>
<dbReference type="CDD" id="cd07423">
    <property type="entry name" value="MPP_Prp_like"/>
    <property type="match status" value="1"/>
</dbReference>
<dbReference type="Gene3D" id="3.60.21.10">
    <property type="match status" value="1"/>
</dbReference>
<keyword evidence="3" id="KW-1185">Reference proteome</keyword>
<dbReference type="InterPro" id="IPR041780">
    <property type="entry name" value="MPP_PrpE-like"/>
</dbReference>
<protein>
    <submittedName>
        <fullName evidence="2">Phosphodiesterase</fullName>
    </submittedName>
</protein>
<gene>
    <name evidence="2" type="ORF">J2S66_006507</name>
</gene>
<organism evidence="2 3">
    <name type="scientific">Saccharothrix longispora</name>
    <dbReference type="NCBI Taxonomy" id="33920"/>
    <lineage>
        <taxon>Bacteria</taxon>
        <taxon>Bacillati</taxon>
        <taxon>Actinomycetota</taxon>
        <taxon>Actinomycetes</taxon>
        <taxon>Pseudonocardiales</taxon>
        <taxon>Pseudonocardiaceae</taxon>
        <taxon>Saccharothrix</taxon>
    </lineage>
</organism>
<evidence type="ECO:0000259" key="1">
    <source>
        <dbReference type="Pfam" id="PF00149"/>
    </source>
</evidence>
<sequence length="251" mass="27714">MIDEPTRQPHDLRHLTGPFDVVGDVHGCRVELDHLLRELGHSPGGGHPEGRTVVFLGDLVDRGPDTPGVLRLAMGMVEAGTALSVRGNHEEKLVRALQGRNVQVAHGLRESLDQLARETPAFRARVLEFCDSLEPHHVLDGGRLVVAHAGLPERYHGVQSPKMRALALWGQSTGGHDERGFPVRHPWAREYSGAATVLYGHTPVEEPEWVNGTLCLDTGCVFGGRLTALRYPERELVSVPARRTWYEQARP</sequence>
<dbReference type="InterPro" id="IPR029052">
    <property type="entry name" value="Metallo-depent_PP-like"/>
</dbReference>
<dbReference type="Pfam" id="PF00149">
    <property type="entry name" value="Metallophos"/>
    <property type="match status" value="1"/>
</dbReference>
<dbReference type="PANTHER" id="PTHR42850:SF7">
    <property type="entry name" value="BIS(5'-NUCLEOSYL)-TETRAPHOSPHATASE PRPE [ASYMMETRICAL]"/>
    <property type="match status" value="1"/>
</dbReference>
<feature type="domain" description="Calcineurin-like phosphoesterase" evidence="1">
    <location>
        <begin position="18"/>
        <end position="204"/>
    </location>
</feature>
<dbReference type="InterPro" id="IPR004843">
    <property type="entry name" value="Calcineurin-like_PHP"/>
</dbReference>
<dbReference type="Proteomes" id="UP001268819">
    <property type="component" value="Unassembled WGS sequence"/>
</dbReference>
<name>A0ABU1Q6H7_9PSEU</name>